<evidence type="ECO:0000313" key="2">
    <source>
        <dbReference type="EMBL" id="CAD6251440.1"/>
    </source>
</evidence>
<reference evidence="2" key="1">
    <citation type="submission" date="2020-10" db="EMBL/GenBank/DDBJ databases">
        <authorList>
            <person name="Han B."/>
            <person name="Lu T."/>
            <person name="Zhao Q."/>
            <person name="Huang X."/>
            <person name="Zhao Y."/>
        </authorList>
    </citation>
    <scope>NUCLEOTIDE SEQUENCE</scope>
</reference>
<sequence length="82" mass="8734">MDQEAKGESEESQDVVIVQANPSARQGAAGGKQSLEADVTIGSGAVPKRPRRACTLRPATAHEAVEEQPDEVEEDTSFSVRQ</sequence>
<protein>
    <submittedName>
        <fullName evidence="2">Uncharacterized protein</fullName>
    </submittedName>
</protein>
<dbReference type="EMBL" id="CAJGYO010000008">
    <property type="protein sequence ID" value="CAD6251440.1"/>
    <property type="molecule type" value="Genomic_DNA"/>
</dbReference>
<organism evidence="2 3">
    <name type="scientific">Miscanthus lutarioriparius</name>
    <dbReference type="NCBI Taxonomy" id="422564"/>
    <lineage>
        <taxon>Eukaryota</taxon>
        <taxon>Viridiplantae</taxon>
        <taxon>Streptophyta</taxon>
        <taxon>Embryophyta</taxon>
        <taxon>Tracheophyta</taxon>
        <taxon>Spermatophyta</taxon>
        <taxon>Magnoliopsida</taxon>
        <taxon>Liliopsida</taxon>
        <taxon>Poales</taxon>
        <taxon>Poaceae</taxon>
        <taxon>PACMAD clade</taxon>
        <taxon>Panicoideae</taxon>
        <taxon>Andropogonodae</taxon>
        <taxon>Andropogoneae</taxon>
        <taxon>Saccharinae</taxon>
        <taxon>Miscanthus</taxon>
    </lineage>
</organism>
<evidence type="ECO:0000313" key="3">
    <source>
        <dbReference type="Proteomes" id="UP000604825"/>
    </source>
</evidence>
<feature type="compositionally biased region" description="Acidic residues" evidence="1">
    <location>
        <begin position="66"/>
        <end position="76"/>
    </location>
</feature>
<evidence type="ECO:0000256" key="1">
    <source>
        <dbReference type="SAM" id="MobiDB-lite"/>
    </source>
</evidence>
<name>A0A811PY72_9POAL</name>
<keyword evidence="3" id="KW-1185">Reference proteome</keyword>
<comment type="caution">
    <text evidence="2">The sequence shown here is derived from an EMBL/GenBank/DDBJ whole genome shotgun (WGS) entry which is preliminary data.</text>
</comment>
<feature type="region of interest" description="Disordered" evidence="1">
    <location>
        <begin position="1"/>
        <end position="82"/>
    </location>
</feature>
<gene>
    <name evidence="2" type="ORF">NCGR_LOCUS35184</name>
</gene>
<dbReference type="Proteomes" id="UP000604825">
    <property type="component" value="Unassembled WGS sequence"/>
</dbReference>
<dbReference type="AlphaFoldDB" id="A0A811PY72"/>
<proteinExistence type="predicted"/>
<accession>A0A811PY72</accession>